<dbReference type="EMBL" id="JAUSUZ010000001">
    <property type="protein sequence ID" value="MDQ0370659.1"/>
    <property type="molecule type" value="Genomic_DNA"/>
</dbReference>
<keyword evidence="4" id="KW-1185">Reference proteome</keyword>
<dbReference type="AlphaFoldDB" id="A0AAE3W6X4"/>
<reference evidence="3 4" key="1">
    <citation type="submission" date="2023-07" db="EMBL/GenBank/DDBJ databases">
        <title>Sequencing the genomes of 1000 actinobacteria strains.</title>
        <authorList>
            <person name="Klenk H.-P."/>
        </authorList>
    </citation>
    <scope>NUCLEOTIDE SEQUENCE [LARGE SCALE GENOMIC DNA]</scope>
    <source>
        <strain evidence="3 4">DSM 44709</strain>
    </source>
</reference>
<dbReference type="InterPro" id="IPR001919">
    <property type="entry name" value="CBD2"/>
</dbReference>
<dbReference type="InterPro" id="IPR012291">
    <property type="entry name" value="CBM2_carb-bd_dom_sf"/>
</dbReference>
<accession>A0AAE3W6X4</accession>
<name>A0AAE3W6X4_9ACTN</name>
<evidence type="ECO:0000256" key="1">
    <source>
        <dbReference type="SAM" id="SignalP"/>
    </source>
</evidence>
<gene>
    <name evidence="3" type="ORF">J2S42_007328</name>
</gene>
<dbReference type="SMART" id="SM00637">
    <property type="entry name" value="CBD_II"/>
    <property type="match status" value="1"/>
</dbReference>
<dbReference type="GO" id="GO:0030247">
    <property type="term" value="F:polysaccharide binding"/>
    <property type="evidence" value="ECO:0007669"/>
    <property type="project" value="UniProtKB-UniRule"/>
</dbReference>
<dbReference type="InterPro" id="IPR008965">
    <property type="entry name" value="CBM2/CBM3_carb-bd_dom_sf"/>
</dbReference>
<dbReference type="Proteomes" id="UP001240236">
    <property type="component" value="Unassembled WGS sequence"/>
</dbReference>
<dbReference type="GO" id="GO:0004553">
    <property type="term" value="F:hydrolase activity, hydrolyzing O-glycosyl compounds"/>
    <property type="evidence" value="ECO:0007669"/>
    <property type="project" value="InterPro"/>
</dbReference>
<evidence type="ECO:0000313" key="3">
    <source>
        <dbReference type="EMBL" id="MDQ0370659.1"/>
    </source>
</evidence>
<dbReference type="PROSITE" id="PS51173">
    <property type="entry name" value="CBM2"/>
    <property type="match status" value="1"/>
</dbReference>
<keyword evidence="1" id="KW-0732">Signal</keyword>
<evidence type="ECO:0000259" key="2">
    <source>
        <dbReference type="PROSITE" id="PS51173"/>
    </source>
</evidence>
<dbReference type="RefSeq" id="WP_307246796.1">
    <property type="nucleotide sequence ID" value="NZ_JAUSUZ010000001.1"/>
</dbReference>
<proteinExistence type="predicted"/>
<dbReference type="GO" id="GO:0005975">
    <property type="term" value="P:carbohydrate metabolic process"/>
    <property type="evidence" value="ECO:0007669"/>
    <property type="project" value="InterPro"/>
</dbReference>
<dbReference type="Gene3D" id="2.60.40.290">
    <property type="match status" value="1"/>
</dbReference>
<comment type="caution">
    <text evidence="3">The sequence shown here is derived from an EMBL/GenBank/DDBJ whole genome shotgun (WGS) entry which is preliminary data.</text>
</comment>
<dbReference type="Pfam" id="PF00553">
    <property type="entry name" value="CBM_2"/>
    <property type="match status" value="1"/>
</dbReference>
<sequence length="134" mass="14126">MRGGIATLVAACLAAILPAVPASAAAAGEPCNISYRPTQGGEVFDVYLVITNTSDYQINGWTLAFVLPEGQSYAGGAYGVEVTVNGREVIGRHKEWNKVVDEDGEVSLGFKIKGSNWRVEPTEFTVNGGTCTVS</sequence>
<evidence type="ECO:0000313" key="4">
    <source>
        <dbReference type="Proteomes" id="UP001240236"/>
    </source>
</evidence>
<protein>
    <recommendedName>
        <fullName evidence="2">CBM2 domain-containing protein</fullName>
    </recommendedName>
</protein>
<organism evidence="3 4">
    <name type="scientific">Catenuloplanes indicus</name>
    <dbReference type="NCBI Taxonomy" id="137267"/>
    <lineage>
        <taxon>Bacteria</taxon>
        <taxon>Bacillati</taxon>
        <taxon>Actinomycetota</taxon>
        <taxon>Actinomycetes</taxon>
        <taxon>Micromonosporales</taxon>
        <taxon>Micromonosporaceae</taxon>
        <taxon>Catenuloplanes</taxon>
    </lineage>
</organism>
<dbReference type="SUPFAM" id="SSF49384">
    <property type="entry name" value="Carbohydrate-binding domain"/>
    <property type="match status" value="1"/>
</dbReference>
<feature type="chain" id="PRO_5042048265" description="CBM2 domain-containing protein" evidence="1">
    <location>
        <begin position="25"/>
        <end position="134"/>
    </location>
</feature>
<feature type="domain" description="CBM2" evidence="2">
    <location>
        <begin position="24"/>
        <end position="134"/>
    </location>
</feature>
<feature type="signal peptide" evidence="1">
    <location>
        <begin position="1"/>
        <end position="24"/>
    </location>
</feature>